<evidence type="ECO:0000313" key="1">
    <source>
        <dbReference type="EMBL" id="RSN79017.1"/>
    </source>
</evidence>
<dbReference type="Proteomes" id="UP000277582">
    <property type="component" value="Unassembled WGS sequence"/>
</dbReference>
<organism evidence="1 2">
    <name type="scientific">Candidatus Methanodesulfokora washburnensis</name>
    <dbReference type="NCBI Taxonomy" id="2478471"/>
    <lineage>
        <taxon>Archaea</taxon>
        <taxon>Thermoproteota</taxon>
        <taxon>Candidatus Korarchaeia</taxon>
        <taxon>Candidatus Korarchaeia incertae sedis</taxon>
        <taxon>Candidatus Methanodesulfokora</taxon>
    </lineage>
</organism>
<gene>
    <name evidence="1" type="ORF">D6D85_00335</name>
</gene>
<accession>A0A3R9RB22</accession>
<keyword evidence="1" id="KW-0540">Nuclease</keyword>
<dbReference type="AlphaFoldDB" id="A0A3R9RB22"/>
<protein>
    <submittedName>
        <fullName evidence="1">HNH endonuclease</fullName>
    </submittedName>
</protein>
<reference evidence="1 2" key="1">
    <citation type="submission" date="2018-10" db="EMBL/GenBank/DDBJ databases">
        <title>Co-occurring genomic capacity for anaerobic methane metabolism and dissimilatory sulfite reduction discovered in the Korarchaeota.</title>
        <authorList>
            <person name="Mckay L.J."/>
            <person name="Dlakic M."/>
            <person name="Fields M.W."/>
            <person name="Delmont T.O."/>
            <person name="Eren A.M."/>
            <person name="Jay Z.J."/>
            <person name="Klingelsmith K.B."/>
            <person name="Rusch D.B."/>
            <person name="Inskeep W.P."/>
        </authorList>
    </citation>
    <scope>NUCLEOTIDE SEQUENCE [LARGE SCALE GENOMIC DNA]</scope>
    <source>
        <strain evidence="1 2">MDKW</strain>
    </source>
</reference>
<evidence type="ECO:0000313" key="2">
    <source>
        <dbReference type="Proteomes" id="UP000277582"/>
    </source>
</evidence>
<proteinExistence type="predicted"/>
<dbReference type="GO" id="GO:0004519">
    <property type="term" value="F:endonuclease activity"/>
    <property type="evidence" value="ECO:0007669"/>
    <property type="project" value="UniProtKB-KW"/>
</dbReference>
<keyword evidence="2" id="KW-1185">Reference proteome</keyword>
<comment type="caution">
    <text evidence="1">The sequence shown here is derived from an EMBL/GenBank/DDBJ whole genome shotgun (WGS) entry which is preliminary data.</text>
</comment>
<name>A0A3R9RB22_9CREN</name>
<dbReference type="RefSeq" id="WP_125670046.1">
    <property type="nucleotide sequence ID" value="NZ_RCOS01000007.1"/>
</dbReference>
<dbReference type="OrthoDB" id="46241at2157"/>
<sequence length="162" mass="19724">MRKFKLMIELVPATVWYSSLYHYYKDNGQLEKWRKLKEELFRKEGRRCWICGKEGVRLEAHEFWEYDDINHVQRLVAIHHLCSLCHKIKHIGFWCYTDEGSMQLAREGLTREDLIEHFCRVNNCTRADFEEHEREAFRIWRERSLYEWKQDFGKYAVEGGGS</sequence>
<keyword evidence="1" id="KW-0378">Hydrolase</keyword>
<dbReference type="EMBL" id="RCOS01000007">
    <property type="protein sequence ID" value="RSN79017.1"/>
    <property type="molecule type" value="Genomic_DNA"/>
</dbReference>
<keyword evidence="1" id="KW-0255">Endonuclease</keyword>